<evidence type="ECO:0000256" key="2">
    <source>
        <dbReference type="ARBA" id="ARBA00022475"/>
    </source>
</evidence>
<dbReference type="InterPro" id="IPR033480">
    <property type="entry name" value="sCache_2"/>
</dbReference>
<dbReference type="Proteomes" id="UP000575083">
    <property type="component" value="Unassembled WGS sequence"/>
</dbReference>
<evidence type="ECO:0000256" key="4">
    <source>
        <dbReference type="ARBA" id="ARBA00022692"/>
    </source>
</evidence>
<evidence type="ECO:0000259" key="10">
    <source>
        <dbReference type="PROSITE" id="PS50111"/>
    </source>
</evidence>
<reference evidence="11 12" key="1">
    <citation type="submission" date="2020-08" db="EMBL/GenBank/DDBJ databases">
        <title>Functional genomics of gut bacteria from endangered species of beetles.</title>
        <authorList>
            <person name="Carlos-Shanley C."/>
        </authorList>
    </citation>
    <scope>NUCLEOTIDE SEQUENCE [LARGE SCALE GENOMIC DNA]</scope>
    <source>
        <strain evidence="11 12">S00198</strain>
    </source>
</reference>
<keyword evidence="5 9" id="KW-1133">Transmembrane helix</keyword>
<dbReference type="Pfam" id="PF17200">
    <property type="entry name" value="sCache_2"/>
    <property type="match status" value="1"/>
</dbReference>
<keyword evidence="2" id="KW-1003">Cell membrane</keyword>
<keyword evidence="8" id="KW-0807">Transducer</keyword>
<dbReference type="PROSITE" id="PS50111">
    <property type="entry name" value="CHEMOTAXIS_TRANSDUC_2"/>
    <property type="match status" value="1"/>
</dbReference>
<dbReference type="SMART" id="SM00283">
    <property type="entry name" value="MA"/>
    <property type="match status" value="1"/>
</dbReference>
<dbReference type="RefSeq" id="WP_221480161.1">
    <property type="nucleotide sequence ID" value="NZ_JACHLK010000003.1"/>
</dbReference>
<dbReference type="Pfam" id="PF00015">
    <property type="entry name" value="MCPsignal"/>
    <property type="match status" value="1"/>
</dbReference>
<dbReference type="InterPro" id="IPR004089">
    <property type="entry name" value="MCPsignal_dom"/>
</dbReference>
<dbReference type="SUPFAM" id="SSF58104">
    <property type="entry name" value="Methyl-accepting chemotaxis protein (MCP) signaling domain"/>
    <property type="match status" value="1"/>
</dbReference>
<feature type="transmembrane region" description="Helical" evidence="9">
    <location>
        <begin position="12"/>
        <end position="34"/>
    </location>
</feature>
<evidence type="ECO:0000256" key="5">
    <source>
        <dbReference type="ARBA" id="ARBA00022989"/>
    </source>
</evidence>
<sequence length="499" mass="51546">MKTFTHWADRAGSALHALSAFSVVGGVAALAWLPQPEAQQGAMACLAIAGGCTAALASGAARRARLAAQARTLVQRLAAGELDAPRDGPSDAPASDPLVRDLIQLQARIAAIVHSVHAGTLAIATSSGQVGSDHTRFAAMMGTLSTSIDDVNSSMGQLTLALQAHAEDAARGHQIARGVLARAAAGGQVIERLVQTMGSITGSSRRIGEIIGVIDNIAFQTNILALNAAVEAARAGEAGRGFAVVAAEVRNLATRSAQASREVRALIEGAARNVEAGADMAGQTGRTMADLLGGVQQVGQIIEAMATAVGQQSVGIHAIGASIAEIDTVTRQNASLSRNAAEPVAALHQQALQLVGSVASFDLGSQAHASAEDAQALVQRAVALLRNKGPAALVAQVNVPNNAELIDRDLYLVLYSTDVHCVAHGTNTRLVGVDGRNFQDLDGKHFVAEIVSAAQRKSSGHITYRWLHPLTQQAMAKSAYFERHGELVITCGSYVDAAA</sequence>
<comment type="subcellular location">
    <subcellularLocation>
        <location evidence="1">Cell membrane</location>
        <topology evidence="1">Multi-pass membrane protein</topology>
    </subcellularLocation>
</comment>
<evidence type="ECO:0000256" key="9">
    <source>
        <dbReference type="SAM" id="Phobius"/>
    </source>
</evidence>
<dbReference type="AlphaFoldDB" id="A0A7X0PCD4"/>
<dbReference type="GO" id="GO:0006935">
    <property type="term" value="P:chemotaxis"/>
    <property type="evidence" value="ECO:0007669"/>
    <property type="project" value="TreeGrafter"/>
</dbReference>
<dbReference type="Gene3D" id="1.10.287.950">
    <property type="entry name" value="Methyl-accepting chemotaxis protein"/>
    <property type="match status" value="1"/>
</dbReference>
<evidence type="ECO:0000313" key="11">
    <source>
        <dbReference type="EMBL" id="MBB6559332.1"/>
    </source>
</evidence>
<dbReference type="Gene3D" id="3.30.450.20">
    <property type="entry name" value="PAS domain"/>
    <property type="match status" value="1"/>
</dbReference>
<gene>
    <name evidence="11" type="ORF">HNP48_001999</name>
</gene>
<comment type="similarity">
    <text evidence="7">Belongs to the methyl-accepting chemotaxis (MCP) protein family.</text>
</comment>
<evidence type="ECO:0000256" key="1">
    <source>
        <dbReference type="ARBA" id="ARBA00004651"/>
    </source>
</evidence>
<dbReference type="PANTHER" id="PTHR43531">
    <property type="entry name" value="PROTEIN ICFG"/>
    <property type="match status" value="1"/>
</dbReference>
<feature type="domain" description="Methyl-accepting transducer" evidence="10">
    <location>
        <begin position="119"/>
        <end position="348"/>
    </location>
</feature>
<dbReference type="GO" id="GO:0005886">
    <property type="term" value="C:plasma membrane"/>
    <property type="evidence" value="ECO:0007669"/>
    <property type="project" value="UniProtKB-SubCell"/>
</dbReference>
<keyword evidence="4 9" id="KW-0812">Transmembrane</keyword>
<proteinExistence type="inferred from homology"/>
<evidence type="ECO:0000256" key="6">
    <source>
        <dbReference type="ARBA" id="ARBA00023136"/>
    </source>
</evidence>
<keyword evidence="12" id="KW-1185">Reference proteome</keyword>
<keyword evidence="6 9" id="KW-0472">Membrane</keyword>
<dbReference type="CDD" id="cd11386">
    <property type="entry name" value="MCP_signal"/>
    <property type="match status" value="1"/>
</dbReference>
<keyword evidence="3" id="KW-0488">Methylation</keyword>
<evidence type="ECO:0000256" key="3">
    <source>
        <dbReference type="ARBA" id="ARBA00022481"/>
    </source>
</evidence>
<accession>A0A7X0PCD4</accession>
<name>A0A7X0PCD4_9BURK</name>
<dbReference type="PANTHER" id="PTHR43531:SF14">
    <property type="entry name" value="METHYL-ACCEPTING CHEMOTAXIS PROTEIN I-RELATED"/>
    <property type="match status" value="1"/>
</dbReference>
<organism evidence="11 12">
    <name type="scientific">Acidovorax soli</name>
    <dbReference type="NCBI Taxonomy" id="592050"/>
    <lineage>
        <taxon>Bacteria</taxon>
        <taxon>Pseudomonadati</taxon>
        <taxon>Pseudomonadota</taxon>
        <taxon>Betaproteobacteria</taxon>
        <taxon>Burkholderiales</taxon>
        <taxon>Comamonadaceae</taxon>
        <taxon>Acidovorax</taxon>
    </lineage>
</organism>
<evidence type="ECO:0000256" key="7">
    <source>
        <dbReference type="ARBA" id="ARBA00029447"/>
    </source>
</evidence>
<dbReference type="EMBL" id="JACHLK010000003">
    <property type="protein sequence ID" value="MBB6559332.1"/>
    <property type="molecule type" value="Genomic_DNA"/>
</dbReference>
<dbReference type="InterPro" id="IPR051310">
    <property type="entry name" value="MCP_chemotaxis"/>
</dbReference>
<comment type="caution">
    <text evidence="11">The sequence shown here is derived from an EMBL/GenBank/DDBJ whole genome shotgun (WGS) entry which is preliminary data.</text>
</comment>
<dbReference type="GO" id="GO:0004888">
    <property type="term" value="F:transmembrane signaling receptor activity"/>
    <property type="evidence" value="ECO:0007669"/>
    <property type="project" value="TreeGrafter"/>
</dbReference>
<evidence type="ECO:0000256" key="8">
    <source>
        <dbReference type="PROSITE-ProRule" id="PRU00284"/>
    </source>
</evidence>
<protein>
    <submittedName>
        <fullName evidence="11">Methyl-accepting chemotaxis protein</fullName>
    </submittedName>
</protein>
<evidence type="ECO:0000313" key="12">
    <source>
        <dbReference type="Proteomes" id="UP000575083"/>
    </source>
</evidence>
<dbReference type="GO" id="GO:0007165">
    <property type="term" value="P:signal transduction"/>
    <property type="evidence" value="ECO:0007669"/>
    <property type="project" value="UniProtKB-KW"/>
</dbReference>